<dbReference type="EMBL" id="OB673271">
    <property type="protein sequence ID" value="CAD7235529.1"/>
    <property type="molecule type" value="Genomic_DNA"/>
</dbReference>
<dbReference type="InterPro" id="IPR016162">
    <property type="entry name" value="Ald_DH_N"/>
</dbReference>
<dbReference type="GO" id="GO:0016491">
    <property type="term" value="F:oxidoreductase activity"/>
    <property type="evidence" value="ECO:0007669"/>
    <property type="project" value="InterPro"/>
</dbReference>
<dbReference type="Gene3D" id="3.40.605.10">
    <property type="entry name" value="Aldehyde Dehydrogenase, Chain A, domain 1"/>
    <property type="match status" value="1"/>
</dbReference>
<name>A0A7R8WP72_9CRUS</name>
<dbReference type="InterPro" id="IPR015590">
    <property type="entry name" value="Aldehyde_DH_dom"/>
</dbReference>
<gene>
    <name evidence="2" type="ORF">CTOB1V02_LOCUS13344</name>
</gene>
<dbReference type="SUPFAM" id="SSF53720">
    <property type="entry name" value="ALDH-like"/>
    <property type="match status" value="1"/>
</dbReference>
<accession>A0A7R8WP72</accession>
<protein>
    <recommendedName>
        <fullName evidence="1">Aldehyde dehydrogenase domain-containing protein</fullName>
    </recommendedName>
</protein>
<organism evidence="2">
    <name type="scientific">Cyprideis torosa</name>
    <dbReference type="NCBI Taxonomy" id="163714"/>
    <lineage>
        <taxon>Eukaryota</taxon>
        <taxon>Metazoa</taxon>
        <taxon>Ecdysozoa</taxon>
        <taxon>Arthropoda</taxon>
        <taxon>Crustacea</taxon>
        <taxon>Oligostraca</taxon>
        <taxon>Ostracoda</taxon>
        <taxon>Podocopa</taxon>
        <taxon>Podocopida</taxon>
        <taxon>Cytherocopina</taxon>
        <taxon>Cytheroidea</taxon>
        <taxon>Cytherideidae</taxon>
        <taxon>Cyprideis</taxon>
    </lineage>
</organism>
<dbReference type="PANTHER" id="PTHR11699">
    <property type="entry name" value="ALDEHYDE DEHYDROGENASE-RELATED"/>
    <property type="match status" value="1"/>
</dbReference>
<dbReference type="AlphaFoldDB" id="A0A7R8WP72"/>
<dbReference type="Pfam" id="PF00171">
    <property type="entry name" value="Aldedh"/>
    <property type="match status" value="1"/>
</dbReference>
<reference evidence="2" key="1">
    <citation type="submission" date="2020-11" db="EMBL/GenBank/DDBJ databases">
        <authorList>
            <person name="Tran Van P."/>
        </authorList>
    </citation>
    <scope>NUCLEOTIDE SEQUENCE</scope>
</reference>
<evidence type="ECO:0000313" key="2">
    <source>
        <dbReference type="EMBL" id="CAD7235529.1"/>
    </source>
</evidence>
<feature type="domain" description="Aldehyde dehydrogenase" evidence="1">
    <location>
        <begin position="23"/>
        <end position="253"/>
    </location>
</feature>
<dbReference type="OrthoDB" id="310895at2759"/>
<sequence>MSRLNVNKTYKIFIGGKFPRTESGRYYAVNDKKDRLLANMCLSSRKDFRNAVVAARKAFEPWSGATALNRGQVLYRLAEMLEGRKDQFESEIHAMGYSRTKAKEEVEAAIDRLVYYAGWSDKYQQVFSAVNPVATPHFNFSVPEPTGVVAIIAPEEQGLLGLISALAPVIVGGNTAVLLASESHPLSSISFAEIVHTSDVPAGVVNILTGSKEELMEHMASHMDVNAIVYCGNDDKHIHLISELASENMKRTVFYRKTDWLAETAQSPYLINKTQEIKTTWHPVKI</sequence>
<dbReference type="InterPro" id="IPR016161">
    <property type="entry name" value="Ald_DH/histidinol_DH"/>
</dbReference>
<evidence type="ECO:0000259" key="1">
    <source>
        <dbReference type="Pfam" id="PF00171"/>
    </source>
</evidence>
<proteinExistence type="predicted"/>